<dbReference type="OrthoDB" id="4337676at2"/>
<dbReference type="Proteomes" id="UP000093819">
    <property type="component" value="Unassembled WGS sequence"/>
</dbReference>
<proteinExistence type="predicted"/>
<accession>A0A1A3NMH3</accession>
<sequence>MTQATRFRVGVDFDPSPTNRCLACRKPFVSGLVYGIAYDATPWKAEDDESREYGYFMWHEACDEGSLAADIA</sequence>
<comment type="caution">
    <text evidence="1">The sequence shown here is derived from an EMBL/GenBank/DDBJ whole genome shotgun (WGS) entry which is preliminary data.</text>
</comment>
<evidence type="ECO:0000313" key="1">
    <source>
        <dbReference type="EMBL" id="OBK22550.1"/>
    </source>
</evidence>
<dbReference type="RefSeq" id="WP_065035550.1">
    <property type="nucleotide sequence ID" value="NZ_LZLR01000093.1"/>
</dbReference>
<gene>
    <name evidence="1" type="ORF">A5635_21795</name>
</gene>
<name>A0A1A3NMH3_MYCAS</name>
<reference evidence="1 2" key="1">
    <citation type="submission" date="2016-06" db="EMBL/GenBank/DDBJ databases">
        <authorList>
            <person name="Kjaerup R.B."/>
            <person name="Dalgaard T.S."/>
            <person name="Juul-Madsen H.R."/>
        </authorList>
    </citation>
    <scope>NUCLEOTIDE SEQUENCE [LARGE SCALE GENOMIC DNA]</scope>
    <source>
        <strain evidence="1 2">1245335.1</strain>
    </source>
</reference>
<dbReference type="AlphaFoldDB" id="A0A1A3NMH3"/>
<evidence type="ECO:0000313" key="2">
    <source>
        <dbReference type="Proteomes" id="UP000093819"/>
    </source>
</evidence>
<organism evidence="1 2">
    <name type="scientific">Mycobacterium asiaticum</name>
    <dbReference type="NCBI Taxonomy" id="1790"/>
    <lineage>
        <taxon>Bacteria</taxon>
        <taxon>Bacillati</taxon>
        <taxon>Actinomycetota</taxon>
        <taxon>Actinomycetes</taxon>
        <taxon>Mycobacteriales</taxon>
        <taxon>Mycobacteriaceae</taxon>
        <taxon>Mycobacterium</taxon>
    </lineage>
</organism>
<dbReference type="EMBL" id="LZLR01000093">
    <property type="protein sequence ID" value="OBK22550.1"/>
    <property type="molecule type" value="Genomic_DNA"/>
</dbReference>
<protein>
    <submittedName>
        <fullName evidence="1">Uncharacterized protein</fullName>
    </submittedName>
</protein>